<dbReference type="InterPro" id="IPR021401">
    <property type="entry name" value="DUF3040"/>
</dbReference>
<dbReference type="RefSeq" id="WP_269445757.1">
    <property type="nucleotide sequence ID" value="NZ_CP097463.1"/>
</dbReference>
<organism evidence="2 3">
    <name type="scientific">Jatrophihabitans cynanchi</name>
    <dbReference type="NCBI Taxonomy" id="2944128"/>
    <lineage>
        <taxon>Bacteria</taxon>
        <taxon>Bacillati</taxon>
        <taxon>Actinomycetota</taxon>
        <taxon>Actinomycetes</taxon>
        <taxon>Jatrophihabitantales</taxon>
        <taxon>Jatrophihabitantaceae</taxon>
        <taxon>Jatrophihabitans</taxon>
    </lineage>
</organism>
<reference evidence="2" key="1">
    <citation type="submission" date="2022-05" db="EMBL/GenBank/DDBJ databases">
        <title>Jatrophihabitans sp. SB3-54 whole genome sequence.</title>
        <authorList>
            <person name="Suh M.K."/>
            <person name="Eom M.K."/>
            <person name="Kim J.S."/>
            <person name="Kim H.S."/>
            <person name="Do H.E."/>
            <person name="Shin Y.K."/>
            <person name="Lee J.-S."/>
        </authorList>
    </citation>
    <scope>NUCLEOTIDE SEQUENCE</scope>
    <source>
        <strain evidence="2">SB3-54</strain>
    </source>
</reference>
<gene>
    <name evidence="2" type="ORF">M6B22_10745</name>
</gene>
<feature type="transmembrane region" description="Helical" evidence="1">
    <location>
        <begin position="42"/>
        <end position="61"/>
    </location>
</feature>
<accession>A0ABY7K302</accession>
<dbReference type="Pfam" id="PF11239">
    <property type="entry name" value="DUF3040"/>
    <property type="match status" value="1"/>
</dbReference>
<keyword evidence="1" id="KW-0812">Transmembrane</keyword>
<keyword evidence="1" id="KW-0472">Membrane</keyword>
<evidence type="ECO:0000313" key="2">
    <source>
        <dbReference type="EMBL" id="WAX59216.1"/>
    </source>
</evidence>
<protein>
    <submittedName>
        <fullName evidence="2">DUF3040 domain-containing protein</fullName>
    </submittedName>
</protein>
<sequence length="99" mass="10522">MSLTGEESRRLAAIDRELSHESPELDRALTEGRLPHYRVWRAAEWALLAAVLTLAVGVAIQNGPVCAAGWLGLLASGLMLCVGRGFGQAMGPARRAGAR</sequence>
<evidence type="ECO:0000313" key="3">
    <source>
        <dbReference type="Proteomes" id="UP001164693"/>
    </source>
</evidence>
<keyword evidence="1" id="KW-1133">Transmembrane helix</keyword>
<dbReference type="Proteomes" id="UP001164693">
    <property type="component" value="Chromosome"/>
</dbReference>
<feature type="transmembrane region" description="Helical" evidence="1">
    <location>
        <begin position="67"/>
        <end position="86"/>
    </location>
</feature>
<proteinExistence type="predicted"/>
<evidence type="ECO:0000256" key="1">
    <source>
        <dbReference type="SAM" id="Phobius"/>
    </source>
</evidence>
<dbReference type="EMBL" id="CP097463">
    <property type="protein sequence ID" value="WAX59216.1"/>
    <property type="molecule type" value="Genomic_DNA"/>
</dbReference>
<keyword evidence="3" id="KW-1185">Reference proteome</keyword>
<name>A0ABY7K302_9ACTN</name>